<feature type="transmembrane region" description="Helical" evidence="2">
    <location>
        <begin position="46"/>
        <end position="67"/>
    </location>
</feature>
<accession>A0A2P8E8S3</accession>
<protein>
    <submittedName>
        <fullName evidence="3">ABC-2 type transport system permease protein</fullName>
    </submittedName>
</protein>
<dbReference type="OrthoDB" id="4336046at2"/>
<reference evidence="3 4" key="1">
    <citation type="submission" date="2018-03" db="EMBL/GenBank/DDBJ databases">
        <title>Genomic Encyclopedia of Archaeal and Bacterial Type Strains, Phase II (KMG-II): from individual species to whole genera.</title>
        <authorList>
            <person name="Goeker M."/>
        </authorList>
    </citation>
    <scope>NUCLEOTIDE SEQUENCE [LARGE SCALE GENOMIC DNA]</scope>
    <source>
        <strain evidence="3 4">DSM 45211</strain>
    </source>
</reference>
<evidence type="ECO:0000313" key="4">
    <source>
        <dbReference type="Proteomes" id="UP000243528"/>
    </source>
</evidence>
<dbReference type="AlphaFoldDB" id="A0A2P8E8S3"/>
<dbReference type="EMBL" id="PYGE01000003">
    <property type="protein sequence ID" value="PSL05861.1"/>
    <property type="molecule type" value="Genomic_DNA"/>
</dbReference>
<evidence type="ECO:0000313" key="3">
    <source>
        <dbReference type="EMBL" id="PSL05861.1"/>
    </source>
</evidence>
<gene>
    <name evidence="3" type="ORF">CLV30_10312</name>
</gene>
<name>A0A2P8E8S3_9ACTN</name>
<feature type="region of interest" description="Disordered" evidence="1">
    <location>
        <begin position="1"/>
        <end position="23"/>
    </location>
</feature>
<feature type="transmembrane region" description="Helical" evidence="2">
    <location>
        <begin position="125"/>
        <end position="149"/>
    </location>
</feature>
<feature type="transmembrane region" description="Helical" evidence="2">
    <location>
        <begin position="82"/>
        <end position="104"/>
    </location>
</feature>
<feature type="transmembrane region" description="Helical" evidence="2">
    <location>
        <begin position="169"/>
        <end position="193"/>
    </location>
</feature>
<keyword evidence="2" id="KW-0472">Membrane</keyword>
<dbReference type="GO" id="GO:0140359">
    <property type="term" value="F:ABC-type transporter activity"/>
    <property type="evidence" value="ECO:0007669"/>
    <property type="project" value="InterPro"/>
</dbReference>
<keyword evidence="2" id="KW-0812">Transmembrane</keyword>
<proteinExistence type="predicted"/>
<feature type="transmembrane region" description="Helical" evidence="2">
    <location>
        <begin position="200"/>
        <end position="222"/>
    </location>
</feature>
<comment type="caution">
    <text evidence="3">The sequence shown here is derived from an EMBL/GenBank/DDBJ whole genome shotgun (WGS) entry which is preliminary data.</text>
</comment>
<dbReference type="Proteomes" id="UP000243528">
    <property type="component" value="Unassembled WGS sequence"/>
</dbReference>
<keyword evidence="2" id="KW-1133">Transmembrane helix</keyword>
<sequence>MTITATEEQRVPARSAPDRQRTPRASFGRILDAEWTKIRTVRSTTWTLSLLFVVSVGLTGLICWGVAGDLAAGGTDESPGAFATWGLMFGQIAALVLGVIVASAEYSSGMIRTTLAASPRRWSVLLAKAFALGGLLLVLGTATSVASFLTGNFFLGQEGVGLALDDPGVLRTLFGGGLFLAVLGLFGLGLGMLMRHTAGAVTVGIALIFVLGNLVGLVPGALGEWLTKLMPGNAGGSIAVVESFNPDLLDPWVGFAVFSGETALLLLVAGVLFSRRDA</sequence>
<organism evidence="3 4">
    <name type="scientific">Haloactinopolyspora alba</name>
    <dbReference type="NCBI Taxonomy" id="648780"/>
    <lineage>
        <taxon>Bacteria</taxon>
        <taxon>Bacillati</taxon>
        <taxon>Actinomycetota</taxon>
        <taxon>Actinomycetes</taxon>
        <taxon>Jiangellales</taxon>
        <taxon>Jiangellaceae</taxon>
        <taxon>Haloactinopolyspora</taxon>
    </lineage>
</organism>
<dbReference type="GO" id="GO:0005886">
    <property type="term" value="C:plasma membrane"/>
    <property type="evidence" value="ECO:0007669"/>
    <property type="project" value="UniProtKB-SubCell"/>
</dbReference>
<keyword evidence="4" id="KW-1185">Reference proteome</keyword>
<feature type="compositionally biased region" description="Basic and acidic residues" evidence="1">
    <location>
        <begin position="7"/>
        <end position="21"/>
    </location>
</feature>
<dbReference type="RefSeq" id="WP_106536375.1">
    <property type="nucleotide sequence ID" value="NZ_ML142901.1"/>
</dbReference>
<feature type="transmembrane region" description="Helical" evidence="2">
    <location>
        <begin position="252"/>
        <end position="273"/>
    </location>
</feature>
<evidence type="ECO:0000256" key="2">
    <source>
        <dbReference type="SAM" id="Phobius"/>
    </source>
</evidence>
<evidence type="ECO:0000256" key="1">
    <source>
        <dbReference type="SAM" id="MobiDB-lite"/>
    </source>
</evidence>